<comment type="similarity">
    <text evidence="1 4">Belongs to the phosphatase 2A regulatory subunit B family.</text>
</comment>
<evidence type="ECO:0000256" key="4">
    <source>
        <dbReference type="RuleBase" id="RU331113"/>
    </source>
</evidence>
<accession>A0A078A8V7</accession>
<keyword evidence="2 4" id="KW-0853">WD repeat</keyword>
<sequence length="455" mass="52089">MKSKSSSKAASVSQELPTTEAKALNMLSLNVLGESDPSNITKQDLLSAIAFDKQGQMLSVGDRGGRVIVFQKVEEGGSIDYEYMTEFQSHETAFDPLNSNQIPEKVNVIEWINQHTSSIPQLLSANDKLIKLWRLEYKKEKKYESCKKLLQKGKLMLPRSKVINESWEGRCKQFYKSAHEYHINSLCISPDGENFLSADDLRVNLWNVENASTVYNILDIKPKSIDDLDEVISHCEFHPLMPTVFLYTTTKGFLHICDFREASSFQQYSTLKYDVSQGTKKNAFSEMINSLSFGKFMKMYPNHIVTRDYLSVKIWDIRQTQQQSGKQPVYQSAQVCDYLDKNLVNLYEEDSIYDKFFLDISPCNNYMITGGYNKSGHLIDLSLNHNNTLEAKFEMKRGKPGGKLRKYQANKKLAALEGQGSIDFKKKVMNGVWHPKDNTVALAFRNCIFMYSDKM</sequence>
<dbReference type="PANTHER" id="PTHR11871">
    <property type="entry name" value="PROTEIN PHOSPHATASE PP2A REGULATORY SUBUNIT B"/>
    <property type="match status" value="1"/>
</dbReference>
<evidence type="ECO:0000256" key="1">
    <source>
        <dbReference type="ARBA" id="ARBA00008259"/>
    </source>
</evidence>
<dbReference type="Proteomes" id="UP000039865">
    <property type="component" value="Unassembled WGS sequence"/>
</dbReference>
<keyword evidence="3 4" id="KW-0677">Repeat</keyword>
<dbReference type="OMA" id="MDYSVRH"/>
<organism evidence="5 6">
    <name type="scientific">Stylonychia lemnae</name>
    <name type="common">Ciliate</name>
    <dbReference type="NCBI Taxonomy" id="5949"/>
    <lineage>
        <taxon>Eukaryota</taxon>
        <taxon>Sar</taxon>
        <taxon>Alveolata</taxon>
        <taxon>Ciliophora</taxon>
        <taxon>Intramacronucleata</taxon>
        <taxon>Spirotrichea</taxon>
        <taxon>Stichotrichia</taxon>
        <taxon>Sporadotrichida</taxon>
        <taxon>Oxytrichidae</taxon>
        <taxon>Stylonychinae</taxon>
        <taxon>Stylonychia</taxon>
    </lineage>
</organism>
<dbReference type="Gene3D" id="2.130.10.10">
    <property type="entry name" value="YVTN repeat-like/Quinoprotein amine dehydrogenase"/>
    <property type="match status" value="1"/>
</dbReference>
<reference evidence="5 6" key="1">
    <citation type="submission" date="2014-06" db="EMBL/GenBank/DDBJ databases">
        <authorList>
            <person name="Swart Estienne"/>
        </authorList>
    </citation>
    <scope>NUCLEOTIDE SEQUENCE [LARGE SCALE GENOMIC DNA]</scope>
    <source>
        <strain evidence="5 6">130c</strain>
    </source>
</reference>
<dbReference type="InterPro" id="IPR036322">
    <property type="entry name" value="WD40_repeat_dom_sf"/>
</dbReference>
<dbReference type="AlphaFoldDB" id="A0A078A8V7"/>
<dbReference type="PIRSF" id="PIRSF037309">
    <property type="entry name" value="PP2A_PR55"/>
    <property type="match status" value="1"/>
</dbReference>
<dbReference type="EMBL" id="CCKQ01006974">
    <property type="protein sequence ID" value="CDW78311.1"/>
    <property type="molecule type" value="Genomic_DNA"/>
</dbReference>
<evidence type="ECO:0000256" key="3">
    <source>
        <dbReference type="ARBA" id="ARBA00022737"/>
    </source>
</evidence>
<name>A0A078A8V7_STYLE</name>
<dbReference type="GO" id="GO:0000159">
    <property type="term" value="C:protein phosphatase type 2A complex"/>
    <property type="evidence" value="ECO:0007669"/>
    <property type="project" value="UniProtKB-UniRule"/>
</dbReference>
<evidence type="ECO:0000313" key="5">
    <source>
        <dbReference type="EMBL" id="CDW78311.1"/>
    </source>
</evidence>
<protein>
    <recommendedName>
        <fullName evidence="4">Serine/threonine-protein phosphatase 2A 55 kDa regulatory subunit B</fullName>
    </recommendedName>
</protein>
<evidence type="ECO:0000313" key="6">
    <source>
        <dbReference type="Proteomes" id="UP000039865"/>
    </source>
</evidence>
<keyword evidence="6" id="KW-1185">Reference proteome</keyword>
<dbReference type="InterPro" id="IPR015943">
    <property type="entry name" value="WD40/YVTN_repeat-like_dom_sf"/>
</dbReference>
<gene>
    <name evidence="5" type="primary">Contig14671.g15628</name>
    <name evidence="5" type="ORF">STYLEM_7287</name>
</gene>
<dbReference type="InParanoid" id="A0A078A8V7"/>
<dbReference type="GO" id="GO:0019888">
    <property type="term" value="F:protein phosphatase regulator activity"/>
    <property type="evidence" value="ECO:0007669"/>
    <property type="project" value="InterPro"/>
</dbReference>
<dbReference type="InterPro" id="IPR000009">
    <property type="entry name" value="PP2A_PR55"/>
</dbReference>
<dbReference type="SUPFAM" id="SSF50978">
    <property type="entry name" value="WD40 repeat-like"/>
    <property type="match status" value="1"/>
</dbReference>
<dbReference type="OrthoDB" id="296073at2759"/>
<dbReference type="PRINTS" id="PR00600">
    <property type="entry name" value="PP2APR55"/>
</dbReference>
<proteinExistence type="inferred from homology"/>
<dbReference type="InterPro" id="IPR001680">
    <property type="entry name" value="WD40_rpt"/>
</dbReference>
<dbReference type="Pfam" id="PF00400">
    <property type="entry name" value="WD40"/>
    <property type="match status" value="1"/>
</dbReference>
<evidence type="ECO:0000256" key="2">
    <source>
        <dbReference type="ARBA" id="ARBA00022574"/>
    </source>
</evidence>
<dbReference type="SMART" id="SM00320">
    <property type="entry name" value="WD40"/>
    <property type="match status" value="2"/>
</dbReference>